<evidence type="ECO:0000313" key="2">
    <source>
        <dbReference type="Proteomes" id="UP001055811"/>
    </source>
</evidence>
<organism evidence="1 2">
    <name type="scientific">Cichorium intybus</name>
    <name type="common">Chicory</name>
    <dbReference type="NCBI Taxonomy" id="13427"/>
    <lineage>
        <taxon>Eukaryota</taxon>
        <taxon>Viridiplantae</taxon>
        <taxon>Streptophyta</taxon>
        <taxon>Embryophyta</taxon>
        <taxon>Tracheophyta</taxon>
        <taxon>Spermatophyta</taxon>
        <taxon>Magnoliopsida</taxon>
        <taxon>eudicotyledons</taxon>
        <taxon>Gunneridae</taxon>
        <taxon>Pentapetalae</taxon>
        <taxon>asterids</taxon>
        <taxon>campanulids</taxon>
        <taxon>Asterales</taxon>
        <taxon>Asteraceae</taxon>
        <taxon>Cichorioideae</taxon>
        <taxon>Cichorieae</taxon>
        <taxon>Cichoriinae</taxon>
        <taxon>Cichorium</taxon>
    </lineage>
</organism>
<proteinExistence type="predicted"/>
<name>A0ACB9GC41_CICIN</name>
<protein>
    <submittedName>
        <fullName evidence="1">Uncharacterized protein</fullName>
    </submittedName>
</protein>
<reference evidence="1 2" key="2">
    <citation type="journal article" date="2022" name="Mol. Ecol. Resour.">
        <title>The genomes of chicory, endive, great burdock and yacon provide insights into Asteraceae paleo-polyploidization history and plant inulin production.</title>
        <authorList>
            <person name="Fan W."/>
            <person name="Wang S."/>
            <person name="Wang H."/>
            <person name="Wang A."/>
            <person name="Jiang F."/>
            <person name="Liu H."/>
            <person name="Zhao H."/>
            <person name="Xu D."/>
            <person name="Zhang Y."/>
        </authorList>
    </citation>
    <scope>NUCLEOTIDE SEQUENCE [LARGE SCALE GENOMIC DNA]</scope>
    <source>
        <strain evidence="2">cv. Punajuju</strain>
        <tissue evidence="1">Leaves</tissue>
    </source>
</reference>
<dbReference type="EMBL" id="CM042010">
    <property type="protein sequence ID" value="KAI3780990.1"/>
    <property type="molecule type" value="Genomic_DNA"/>
</dbReference>
<accession>A0ACB9GC41</accession>
<reference evidence="2" key="1">
    <citation type="journal article" date="2022" name="Mol. Ecol. Resour.">
        <title>The genomes of chicory, endive, great burdock and yacon provide insights into Asteraceae palaeo-polyploidization history and plant inulin production.</title>
        <authorList>
            <person name="Fan W."/>
            <person name="Wang S."/>
            <person name="Wang H."/>
            <person name="Wang A."/>
            <person name="Jiang F."/>
            <person name="Liu H."/>
            <person name="Zhao H."/>
            <person name="Xu D."/>
            <person name="Zhang Y."/>
        </authorList>
    </citation>
    <scope>NUCLEOTIDE SEQUENCE [LARGE SCALE GENOMIC DNA]</scope>
    <source>
        <strain evidence="2">cv. Punajuju</strain>
    </source>
</reference>
<comment type="caution">
    <text evidence="1">The sequence shown here is derived from an EMBL/GenBank/DDBJ whole genome shotgun (WGS) entry which is preliminary data.</text>
</comment>
<evidence type="ECO:0000313" key="1">
    <source>
        <dbReference type="EMBL" id="KAI3780990.1"/>
    </source>
</evidence>
<keyword evidence="2" id="KW-1185">Reference proteome</keyword>
<gene>
    <name evidence="1" type="ORF">L2E82_10986</name>
</gene>
<sequence length="197" mass="21978">MVVIYICFHHLDAILLVLISISAFMVSSRPIATHPEDHVAATSLVLKSSDGEKFEVKLQVALQSEAIRQMIVDGGFSNEIELSFPNITGVIMAKVLEYCNKHVDYDGAVNNLTAVEELKAFDTQYVNVHYETLFKLILASNELKIKGLLDLVSGKIADMIKGKEVEEIREMFNIKQGSCADHSTKKQYVQGNAWAFQ</sequence>
<dbReference type="Proteomes" id="UP001055811">
    <property type="component" value="Linkage Group LG02"/>
</dbReference>